<evidence type="ECO:0000313" key="9">
    <source>
        <dbReference type="EMBL" id="EFL29753.1"/>
    </source>
</evidence>
<dbReference type="Gene3D" id="3.30.70.20">
    <property type="match status" value="1"/>
</dbReference>
<keyword evidence="5" id="KW-0408">Iron</keyword>
<keyword evidence="3" id="KW-0479">Metal-binding</keyword>
<protein>
    <recommendedName>
        <fullName evidence="11">Ferredoxin</fullName>
    </recommendedName>
</protein>
<dbReference type="Pfam" id="PF13370">
    <property type="entry name" value="Fer4_13"/>
    <property type="match status" value="1"/>
</dbReference>
<evidence type="ECO:0000256" key="5">
    <source>
        <dbReference type="ARBA" id="ARBA00023004"/>
    </source>
</evidence>
<feature type="region of interest" description="Disordered" evidence="8">
    <location>
        <begin position="187"/>
        <end position="213"/>
    </location>
</feature>
<reference evidence="10" key="1">
    <citation type="submission" date="2009-02" db="EMBL/GenBank/DDBJ databases">
        <title>Annotation of Streptomyces viridochromogenes strain DSM 40736.</title>
        <authorList>
            <consortium name="The Broad Institute Genome Sequencing Platform"/>
            <consortium name="Broad Institute Microbial Sequencing Center"/>
            <person name="Fischbach M."/>
            <person name="Godfrey P."/>
            <person name="Ward D."/>
            <person name="Young S."/>
            <person name="Zeng Q."/>
            <person name="Koehrsen M."/>
            <person name="Alvarado L."/>
            <person name="Berlin A.M."/>
            <person name="Bochicchio J."/>
            <person name="Borenstein D."/>
            <person name="Chapman S.B."/>
            <person name="Chen Z."/>
            <person name="Engels R."/>
            <person name="Freedman E."/>
            <person name="Gellesch M."/>
            <person name="Goldberg J."/>
            <person name="Griggs A."/>
            <person name="Gujja S."/>
            <person name="Heilman E.R."/>
            <person name="Heiman D.I."/>
            <person name="Hepburn T.A."/>
            <person name="Howarth C."/>
            <person name="Jen D."/>
            <person name="Larson L."/>
            <person name="Lewis B."/>
            <person name="Mehta T."/>
            <person name="Park D."/>
            <person name="Pearson M."/>
            <person name="Richards J."/>
            <person name="Roberts A."/>
            <person name="Saif S."/>
            <person name="Shea T.D."/>
            <person name="Shenoy N."/>
            <person name="Sisk P."/>
            <person name="Stolte C."/>
            <person name="Sykes S.N."/>
            <person name="Thomson T."/>
            <person name="Walk T."/>
            <person name="White J."/>
            <person name="Yandava C."/>
            <person name="Straight P."/>
            <person name="Clardy J."/>
            <person name="Hung D."/>
            <person name="Kolter R."/>
            <person name="Mekalanos J."/>
            <person name="Walker S."/>
            <person name="Walsh C.T."/>
            <person name="Wieland-Brown L.C."/>
            <person name="Haas B."/>
            <person name="Nusbaum C."/>
            <person name="Birren B."/>
        </authorList>
    </citation>
    <scope>NUCLEOTIDE SEQUENCE [LARGE SCALE GENOMIC DNA]</scope>
    <source>
        <strain evidence="10">DSM 40736 / JCM 4977 / BCRC 1201 / Tue 494</strain>
    </source>
</reference>
<keyword evidence="4" id="KW-0249">Electron transport</keyword>
<accession>D9X600</accession>
<evidence type="ECO:0000256" key="6">
    <source>
        <dbReference type="ARBA" id="ARBA00023014"/>
    </source>
</evidence>
<evidence type="ECO:0000256" key="7">
    <source>
        <dbReference type="ARBA" id="ARBA00023291"/>
    </source>
</evidence>
<sequence>MPTSSPYGTLRETSTLARGDGRHVLVVARESELAELLSATLEPILCDARCRARRGARVVYKRPLPPHPDAEARRSGGGAAVQARRIRLRRLRTARHLVTRKPEETGMRVERDEPKCVASGQCVMAAPEIFDRREEDGVAFVLDEKPAGESLDVVREAVAICPAAAIRLGSEPLNLLELRNEMVKWRSCPHHRSPTSPPRKSSRSSVRSPASPT</sequence>
<keyword evidence="10" id="KW-1185">Reference proteome</keyword>
<dbReference type="InterPro" id="IPR051269">
    <property type="entry name" value="Fe-S_cluster_ET"/>
</dbReference>
<proteinExistence type="predicted"/>
<dbReference type="Proteomes" id="UP000004184">
    <property type="component" value="Unassembled WGS sequence"/>
</dbReference>
<dbReference type="PANTHER" id="PTHR36923">
    <property type="entry name" value="FERREDOXIN"/>
    <property type="match status" value="1"/>
</dbReference>
<dbReference type="EMBL" id="GG657757">
    <property type="protein sequence ID" value="EFL29753.1"/>
    <property type="molecule type" value="Genomic_DNA"/>
</dbReference>
<keyword evidence="2" id="KW-0813">Transport</keyword>
<keyword evidence="6" id="KW-0411">Iron-sulfur</keyword>
<evidence type="ECO:0008006" key="11">
    <source>
        <dbReference type="Google" id="ProtNLM"/>
    </source>
</evidence>
<comment type="cofactor">
    <cofactor evidence="1">
        <name>[3Fe-4S] cluster</name>
        <dbReference type="ChEBI" id="CHEBI:21137"/>
    </cofactor>
</comment>
<dbReference type="AlphaFoldDB" id="D9X600"/>
<feature type="compositionally biased region" description="Low complexity" evidence="8">
    <location>
        <begin position="203"/>
        <end position="213"/>
    </location>
</feature>
<evidence type="ECO:0000256" key="3">
    <source>
        <dbReference type="ARBA" id="ARBA00022723"/>
    </source>
</evidence>
<evidence type="ECO:0000313" key="10">
    <source>
        <dbReference type="Proteomes" id="UP000004184"/>
    </source>
</evidence>
<dbReference type="GO" id="GO:0051538">
    <property type="term" value="F:3 iron, 4 sulfur cluster binding"/>
    <property type="evidence" value="ECO:0007669"/>
    <property type="project" value="UniProtKB-KW"/>
</dbReference>
<keyword evidence="7" id="KW-0003">3Fe-4S</keyword>
<gene>
    <name evidence="9" type="ORF">SSQG_00271</name>
</gene>
<evidence type="ECO:0000256" key="2">
    <source>
        <dbReference type="ARBA" id="ARBA00022448"/>
    </source>
</evidence>
<evidence type="ECO:0000256" key="8">
    <source>
        <dbReference type="SAM" id="MobiDB-lite"/>
    </source>
</evidence>
<evidence type="ECO:0000256" key="4">
    <source>
        <dbReference type="ARBA" id="ARBA00022982"/>
    </source>
</evidence>
<dbReference type="GO" id="GO:0046872">
    <property type="term" value="F:metal ion binding"/>
    <property type="evidence" value="ECO:0007669"/>
    <property type="project" value="UniProtKB-KW"/>
</dbReference>
<evidence type="ECO:0000256" key="1">
    <source>
        <dbReference type="ARBA" id="ARBA00001927"/>
    </source>
</evidence>
<dbReference type="SUPFAM" id="SSF54862">
    <property type="entry name" value="4Fe-4S ferredoxins"/>
    <property type="match status" value="1"/>
</dbReference>
<name>D9X600_STRVT</name>
<organism evidence="9 10">
    <name type="scientific">Streptomyces viridochromogenes (strain DSM 40736 / JCM 4977 / BCRC 1201 / Tue 494)</name>
    <dbReference type="NCBI Taxonomy" id="591159"/>
    <lineage>
        <taxon>Bacteria</taxon>
        <taxon>Bacillati</taxon>
        <taxon>Actinomycetota</taxon>
        <taxon>Actinomycetes</taxon>
        <taxon>Kitasatosporales</taxon>
        <taxon>Streptomycetaceae</taxon>
        <taxon>Streptomyces</taxon>
    </lineage>
</organism>
<dbReference type="PANTHER" id="PTHR36923:SF3">
    <property type="entry name" value="FERREDOXIN"/>
    <property type="match status" value="1"/>
</dbReference>
<dbReference type="STRING" id="591159.SSQG_00271"/>
<dbReference type="HOGENOM" id="CLU_1293758_0_0_11"/>